<dbReference type="GO" id="GO:0005737">
    <property type="term" value="C:cytoplasm"/>
    <property type="evidence" value="ECO:0007669"/>
    <property type="project" value="UniProtKB-SubCell"/>
</dbReference>
<organism evidence="12 13">
    <name type="scientific">Apibacter mensalis</name>
    <dbReference type="NCBI Taxonomy" id="1586267"/>
    <lineage>
        <taxon>Bacteria</taxon>
        <taxon>Pseudomonadati</taxon>
        <taxon>Bacteroidota</taxon>
        <taxon>Flavobacteriia</taxon>
        <taxon>Flavobacteriales</taxon>
        <taxon>Weeksellaceae</taxon>
        <taxon>Apibacter</taxon>
    </lineage>
</organism>
<dbReference type="NCBIfam" id="TIGR00611">
    <property type="entry name" value="recf"/>
    <property type="match status" value="1"/>
</dbReference>
<evidence type="ECO:0000256" key="5">
    <source>
        <dbReference type="ARBA" id="ARBA00022705"/>
    </source>
</evidence>
<dbReference type="InterPro" id="IPR018078">
    <property type="entry name" value="DNA-binding_RecF_CS"/>
</dbReference>
<keyword evidence="7 9" id="KW-0067">ATP-binding</keyword>
<evidence type="ECO:0000313" key="12">
    <source>
        <dbReference type="EMBL" id="CVK15580.1"/>
    </source>
</evidence>
<evidence type="ECO:0000256" key="8">
    <source>
        <dbReference type="ARBA" id="ARBA00023125"/>
    </source>
</evidence>
<dbReference type="InterPro" id="IPR042174">
    <property type="entry name" value="RecF_2"/>
</dbReference>
<evidence type="ECO:0000256" key="2">
    <source>
        <dbReference type="ARBA" id="ARBA00008016"/>
    </source>
</evidence>
<evidence type="ECO:0000256" key="4">
    <source>
        <dbReference type="ARBA" id="ARBA00022490"/>
    </source>
</evidence>
<dbReference type="PANTHER" id="PTHR32182">
    <property type="entry name" value="DNA REPLICATION AND REPAIR PROTEIN RECF"/>
    <property type="match status" value="1"/>
</dbReference>
<comment type="similarity">
    <text evidence="2 9 10">Belongs to the RecF family.</text>
</comment>
<sequence>MYLKILRLFNFKNFSEKNFTFSEKINCFVGNNGVGKTNVLDAIHYLSLTKSYLNYSDQNNIRFHESFFSVEGNFWNDTTEDTIRIVVQTGQKKVIKRNFKAYEKISDHIGKYPCVMISPYDRNLISEGSEFRRKFMDAMISQINSDYLHLILRYQKALAQRNALLKLFSANHYFDAISLEMYDSELIENGTKIHHIRKEFIASYVPKFSNFYSALSQGEEEVTIQYISDLEDKEPSSLLKENLEKDRAAAYTTRGIHKDDLIFKLFQYPIKKFGSQGQQKSFLVALKLAQLQTIKEYSSKSPILLMDDIFDKLDDHRVAQLVKLAHEEQFGQIFLSDTHNDRTEKIVQQISSDYLIFKL</sequence>
<dbReference type="SUPFAM" id="SSF52540">
    <property type="entry name" value="P-loop containing nucleoside triphosphate hydrolases"/>
    <property type="match status" value="1"/>
</dbReference>
<dbReference type="Pfam" id="PF02463">
    <property type="entry name" value="SMC_N"/>
    <property type="match status" value="1"/>
</dbReference>
<evidence type="ECO:0000256" key="7">
    <source>
        <dbReference type="ARBA" id="ARBA00022840"/>
    </source>
</evidence>
<feature type="binding site" evidence="9">
    <location>
        <begin position="30"/>
        <end position="37"/>
    </location>
    <ligand>
        <name>ATP</name>
        <dbReference type="ChEBI" id="CHEBI:30616"/>
    </ligand>
</feature>
<comment type="subcellular location">
    <subcellularLocation>
        <location evidence="1 9 10">Cytoplasm</location>
    </subcellularLocation>
</comment>
<dbReference type="GO" id="GO:0006260">
    <property type="term" value="P:DNA replication"/>
    <property type="evidence" value="ECO:0007669"/>
    <property type="project" value="UniProtKB-UniRule"/>
</dbReference>
<evidence type="ECO:0000259" key="11">
    <source>
        <dbReference type="Pfam" id="PF02463"/>
    </source>
</evidence>
<dbReference type="PROSITE" id="PS00617">
    <property type="entry name" value="RECF_1"/>
    <property type="match status" value="1"/>
</dbReference>
<keyword evidence="13" id="KW-1185">Reference proteome</keyword>
<keyword evidence="9 10" id="KW-0227">DNA damage</keyword>
<protein>
    <recommendedName>
        <fullName evidence="3 9">DNA replication and repair protein RecF</fullName>
    </recommendedName>
</protein>
<dbReference type="GO" id="GO:0005524">
    <property type="term" value="F:ATP binding"/>
    <property type="evidence" value="ECO:0007669"/>
    <property type="project" value="UniProtKB-UniRule"/>
</dbReference>
<comment type="function">
    <text evidence="9 10">The RecF protein is involved in DNA metabolism; it is required for DNA replication and normal SOS inducibility. RecF binds preferentially to single-stranded, linear DNA. It also seems to bind ATP.</text>
</comment>
<dbReference type="PROSITE" id="PS00618">
    <property type="entry name" value="RECF_2"/>
    <property type="match status" value="1"/>
</dbReference>
<dbReference type="GO" id="GO:0000731">
    <property type="term" value="P:DNA synthesis involved in DNA repair"/>
    <property type="evidence" value="ECO:0007669"/>
    <property type="project" value="TreeGrafter"/>
</dbReference>
<evidence type="ECO:0000313" key="13">
    <source>
        <dbReference type="Proteomes" id="UP000182761"/>
    </source>
</evidence>
<evidence type="ECO:0000256" key="1">
    <source>
        <dbReference type="ARBA" id="ARBA00004496"/>
    </source>
</evidence>
<dbReference type="EMBL" id="FCOR01000002">
    <property type="protein sequence ID" value="CVK15580.1"/>
    <property type="molecule type" value="Genomic_DNA"/>
</dbReference>
<dbReference type="AlphaFoldDB" id="A0A0X3AMG9"/>
<reference evidence="12 13" key="1">
    <citation type="submission" date="2016-01" db="EMBL/GenBank/DDBJ databases">
        <authorList>
            <person name="McClelland M."/>
            <person name="Jain A."/>
            <person name="Saraogi P."/>
            <person name="Mendelson R."/>
            <person name="Westerman R."/>
            <person name="SanMiguel P."/>
            <person name="Csonka L."/>
        </authorList>
    </citation>
    <scope>NUCLEOTIDE SEQUENCE [LARGE SCALE GENOMIC DNA]</scope>
    <source>
        <strain evidence="12 13">R-53146</strain>
    </source>
</reference>
<keyword evidence="9 10" id="KW-0234">DNA repair</keyword>
<dbReference type="GO" id="GO:0006302">
    <property type="term" value="P:double-strand break repair"/>
    <property type="evidence" value="ECO:0007669"/>
    <property type="project" value="TreeGrafter"/>
</dbReference>
<dbReference type="PANTHER" id="PTHR32182:SF0">
    <property type="entry name" value="DNA REPLICATION AND REPAIR PROTEIN RECF"/>
    <property type="match status" value="1"/>
</dbReference>
<feature type="domain" description="RecF/RecN/SMC N-terminal" evidence="11">
    <location>
        <begin position="2"/>
        <end position="344"/>
    </location>
</feature>
<dbReference type="HAMAP" id="MF_00365">
    <property type="entry name" value="RecF"/>
    <property type="match status" value="1"/>
</dbReference>
<dbReference type="InterPro" id="IPR003395">
    <property type="entry name" value="RecF/RecN/SMC_N"/>
</dbReference>
<dbReference type="STRING" id="1586267.GCA_001418685_00405"/>
<proteinExistence type="inferred from homology"/>
<dbReference type="Proteomes" id="UP000182761">
    <property type="component" value="Unassembled WGS sequence"/>
</dbReference>
<dbReference type="Gene3D" id="3.40.50.300">
    <property type="entry name" value="P-loop containing nucleotide triphosphate hydrolases"/>
    <property type="match status" value="1"/>
</dbReference>
<dbReference type="OrthoDB" id="9803889at2"/>
<dbReference type="InterPro" id="IPR027417">
    <property type="entry name" value="P-loop_NTPase"/>
</dbReference>
<dbReference type="Gene3D" id="1.20.1050.90">
    <property type="entry name" value="RecF/RecN/SMC, N-terminal domain"/>
    <property type="match status" value="1"/>
</dbReference>
<keyword evidence="6 9" id="KW-0547">Nucleotide-binding</keyword>
<gene>
    <name evidence="9" type="primary">recF</name>
    <name evidence="12" type="ORF">Ga0061079_102126</name>
</gene>
<keyword evidence="4 9" id="KW-0963">Cytoplasm</keyword>
<keyword evidence="5 9" id="KW-0235">DNA replication</keyword>
<keyword evidence="8 9" id="KW-0238">DNA-binding</keyword>
<dbReference type="GO" id="GO:0003697">
    <property type="term" value="F:single-stranded DNA binding"/>
    <property type="evidence" value="ECO:0007669"/>
    <property type="project" value="UniProtKB-UniRule"/>
</dbReference>
<evidence type="ECO:0000256" key="3">
    <source>
        <dbReference type="ARBA" id="ARBA00020170"/>
    </source>
</evidence>
<keyword evidence="9 10" id="KW-0742">SOS response</keyword>
<accession>A0A0X3AMG9</accession>
<name>A0A0X3AMG9_9FLAO</name>
<evidence type="ECO:0000256" key="9">
    <source>
        <dbReference type="HAMAP-Rule" id="MF_00365"/>
    </source>
</evidence>
<dbReference type="GO" id="GO:0009432">
    <property type="term" value="P:SOS response"/>
    <property type="evidence" value="ECO:0007669"/>
    <property type="project" value="UniProtKB-UniRule"/>
</dbReference>
<evidence type="ECO:0000256" key="10">
    <source>
        <dbReference type="RuleBase" id="RU000578"/>
    </source>
</evidence>
<evidence type="ECO:0000256" key="6">
    <source>
        <dbReference type="ARBA" id="ARBA00022741"/>
    </source>
</evidence>
<dbReference type="RefSeq" id="WP_055424809.1">
    <property type="nucleotide sequence ID" value="NZ_FCOR01000002.1"/>
</dbReference>
<dbReference type="InterPro" id="IPR001238">
    <property type="entry name" value="DNA-binding_RecF"/>
</dbReference>